<feature type="compositionally biased region" description="Low complexity" evidence="2">
    <location>
        <begin position="250"/>
        <end position="260"/>
    </location>
</feature>
<feature type="region of interest" description="Disordered" evidence="2">
    <location>
        <begin position="723"/>
        <end position="999"/>
    </location>
</feature>
<feature type="compositionally biased region" description="Low complexity" evidence="2">
    <location>
        <begin position="942"/>
        <end position="959"/>
    </location>
</feature>
<feature type="compositionally biased region" description="Basic and acidic residues" evidence="2">
    <location>
        <begin position="986"/>
        <end position="999"/>
    </location>
</feature>
<accession>A0A367LL52</accession>
<feature type="compositionally biased region" description="Low complexity" evidence="2">
    <location>
        <begin position="968"/>
        <end position="982"/>
    </location>
</feature>
<evidence type="ECO:0008006" key="5">
    <source>
        <dbReference type="Google" id="ProtNLM"/>
    </source>
</evidence>
<dbReference type="PANTHER" id="PTHR37271:SF1">
    <property type="entry name" value="KARYOGAMY PROTEIN KAR9"/>
    <property type="match status" value="1"/>
</dbReference>
<feature type="compositionally biased region" description="Polar residues" evidence="2">
    <location>
        <begin position="812"/>
        <end position="844"/>
    </location>
</feature>
<feature type="region of interest" description="Disordered" evidence="2">
    <location>
        <begin position="23"/>
        <end position="71"/>
    </location>
</feature>
<evidence type="ECO:0000313" key="3">
    <source>
        <dbReference type="EMBL" id="RCI15164.1"/>
    </source>
</evidence>
<reference evidence="3 4" key="1">
    <citation type="journal article" date="2015" name="BMC Genomics">
        <title>Insights from the genome of Ophiocordyceps polyrhachis-furcata to pathogenicity and host specificity in insect fungi.</title>
        <authorList>
            <person name="Wichadakul D."/>
            <person name="Kobmoo N."/>
            <person name="Ingsriswang S."/>
            <person name="Tangphatsornruang S."/>
            <person name="Chantasingh D."/>
            <person name="Luangsa-ard J.J."/>
            <person name="Eurwilaichitr L."/>
        </authorList>
    </citation>
    <scope>NUCLEOTIDE SEQUENCE [LARGE SCALE GENOMIC DNA]</scope>
    <source>
        <strain evidence="3 4">BCC 54312</strain>
    </source>
</reference>
<feature type="compositionally biased region" description="Polar residues" evidence="2">
    <location>
        <begin position="212"/>
        <end position="221"/>
    </location>
</feature>
<dbReference type="GO" id="GO:0030473">
    <property type="term" value="P:nuclear migration along microtubule"/>
    <property type="evidence" value="ECO:0007669"/>
    <property type="project" value="TreeGrafter"/>
</dbReference>
<dbReference type="Pfam" id="PF08580">
    <property type="entry name" value="KAR9"/>
    <property type="match status" value="1"/>
</dbReference>
<feature type="region of interest" description="Disordered" evidence="2">
    <location>
        <begin position="162"/>
        <end position="260"/>
    </location>
</feature>
<dbReference type="Proteomes" id="UP000253664">
    <property type="component" value="Unassembled WGS sequence"/>
</dbReference>
<dbReference type="PANTHER" id="PTHR37271">
    <property type="entry name" value="KARYOGAMY PROTEIN KAR9"/>
    <property type="match status" value="1"/>
</dbReference>
<dbReference type="OrthoDB" id="5559380at2759"/>
<dbReference type="GO" id="GO:0005816">
    <property type="term" value="C:spindle pole body"/>
    <property type="evidence" value="ECO:0007669"/>
    <property type="project" value="TreeGrafter"/>
</dbReference>
<feature type="compositionally biased region" description="Pro residues" evidence="2">
    <location>
        <begin position="233"/>
        <end position="247"/>
    </location>
</feature>
<feature type="coiled-coil region" evidence="1">
    <location>
        <begin position="559"/>
        <end position="586"/>
    </location>
</feature>
<dbReference type="InterPro" id="IPR013889">
    <property type="entry name" value="Karyogamy_KAR9"/>
</dbReference>
<dbReference type="GO" id="GO:0051293">
    <property type="term" value="P:establishment of spindle localization"/>
    <property type="evidence" value="ECO:0007669"/>
    <property type="project" value="TreeGrafter"/>
</dbReference>
<gene>
    <name evidence="3" type="ORF">L249_6888</name>
</gene>
<name>A0A367LL52_9HYPO</name>
<keyword evidence="1" id="KW-0175">Coiled coil</keyword>
<feature type="compositionally biased region" description="Low complexity" evidence="2">
    <location>
        <begin position="788"/>
        <end position="806"/>
    </location>
</feature>
<comment type="caution">
    <text evidence="3">The sequence shown here is derived from an EMBL/GenBank/DDBJ whole genome shotgun (WGS) entry which is preliminary data.</text>
</comment>
<evidence type="ECO:0000256" key="1">
    <source>
        <dbReference type="SAM" id="Coils"/>
    </source>
</evidence>
<feature type="compositionally biased region" description="Low complexity" evidence="2">
    <location>
        <begin position="187"/>
        <end position="201"/>
    </location>
</feature>
<feature type="compositionally biased region" description="Low complexity" evidence="2">
    <location>
        <begin position="43"/>
        <end position="60"/>
    </location>
</feature>
<feature type="compositionally biased region" description="Low complexity" evidence="2">
    <location>
        <begin position="884"/>
        <end position="898"/>
    </location>
</feature>
<feature type="compositionally biased region" description="Polar residues" evidence="2">
    <location>
        <begin position="874"/>
        <end position="883"/>
    </location>
</feature>
<dbReference type="AlphaFoldDB" id="A0A367LL52"/>
<keyword evidence="4" id="KW-1185">Reference proteome</keyword>
<evidence type="ECO:0000256" key="2">
    <source>
        <dbReference type="SAM" id="MobiDB-lite"/>
    </source>
</evidence>
<dbReference type="STRING" id="1330021.A0A367LL52"/>
<dbReference type="GO" id="GO:0005938">
    <property type="term" value="C:cell cortex"/>
    <property type="evidence" value="ECO:0007669"/>
    <property type="project" value="TreeGrafter"/>
</dbReference>
<sequence>MAAVDPPNLRHSDNVVAVAAAAQDDDGARDGSALTLSADASTPPSLARLSLPPHAALHHLPPSPPETAADSAAAAAAAAATGRGSLTSALSAPSLLTHSPAQEASLTSLTPRLRPHSTARKPSPGLAARLRALGFGSSTKKASPRPETVGRLDEDQLRQLHEKLRAPSPLGPIVSKRGRPWKGPGESPTLLPSPSSSAPTTMDAHKYRTPDHTNGNGNKISLDTRRDMVRSPFPRPLTLPPSPPPKDTPPHSSDLDSSSSSYVPGLGSYFTSGRDRPGSIYTLSRASFANQLAQLTSLQLPDAESLSSKVSAIRNAQVAAKALINAADQIRSWIFKAHDVIGGLDGEDDVEWAAAGGREGLEEVESAIARFGHLINVYVGAIEELQARQDVSTVSSDDLRRAVSQMDTILDEWAKVRATLCGVRTQVEMAMEWEELWNSVLGDIQSEMDELSRLVFEMEERRHKTSASNGDGVDIGDLETIVEDSPTGAASRLRAPSRLSLAGLALSPTAPGSPSLSLDDSSLLALFARMQPLRASLDFLPMRLSVFAARAERSFPTACEELEMRRNGLDASYRKLEKDAESLRKELGEDRWVIVFRGAGRQAQKMLESVQRSLQKVREALDAGLQLSSPAATTKKIESYEAKKLHYGPAIERVLSIIEKGIRDRLTVNGEILRLHADTQSRWEILKARIVDMDALLDDMPADRKGQQQLRDSVSSLLSIDRSTLGSGHETPGSSPPSSVIMSSLGLDPHTPAAKAKVSSGNNKKRSSPPLASSQTARRMGVRLSTIPSAAPSSSPSSQSSRPASSVINRPRWNTSTNVSKLDTSFNNLSPLSAATPSPYTRSTPGGLRSVSAFSPPFGSSRLPAPRSALPRATSESPSVRQTFSRSRFAASPASSLPSPGPYSQQFVSKPRTLLSKSSMSALTPKRRSAANRSADGAPVNRPASSLALTSRRSSLLPLPKDKPQDNSAGRTSSRMSSASRSSTRRPTEGKESKPKWRP</sequence>
<dbReference type="GO" id="GO:0031578">
    <property type="term" value="P:mitotic spindle orientation checkpoint signaling"/>
    <property type="evidence" value="ECO:0007669"/>
    <property type="project" value="TreeGrafter"/>
</dbReference>
<feature type="compositionally biased region" description="Low complexity" evidence="2">
    <location>
        <begin position="732"/>
        <end position="744"/>
    </location>
</feature>
<feature type="region of interest" description="Disordered" evidence="2">
    <location>
        <begin position="101"/>
        <end position="126"/>
    </location>
</feature>
<dbReference type="GO" id="GO:0043332">
    <property type="term" value="C:mating projection tip"/>
    <property type="evidence" value="ECO:0007669"/>
    <property type="project" value="TreeGrafter"/>
</dbReference>
<dbReference type="EMBL" id="LKCN02000003">
    <property type="protein sequence ID" value="RCI15164.1"/>
    <property type="molecule type" value="Genomic_DNA"/>
</dbReference>
<organism evidence="3 4">
    <name type="scientific">Ophiocordyceps polyrhachis-furcata BCC 54312</name>
    <dbReference type="NCBI Taxonomy" id="1330021"/>
    <lineage>
        <taxon>Eukaryota</taxon>
        <taxon>Fungi</taxon>
        <taxon>Dikarya</taxon>
        <taxon>Ascomycota</taxon>
        <taxon>Pezizomycotina</taxon>
        <taxon>Sordariomycetes</taxon>
        <taxon>Hypocreomycetidae</taxon>
        <taxon>Hypocreales</taxon>
        <taxon>Ophiocordycipitaceae</taxon>
        <taxon>Ophiocordyceps</taxon>
    </lineage>
</organism>
<proteinExistence type="predicted"/>
<evidence type="ECO:0000313" key="4">
    <source>
        <dbReference type="Proteomes" id="UP000253664"/>
    </source>
</evidence>
<protein>
    <recommendedName>
        <fullName evidence="5">Karyogamy protein</fullName>
    </recommendedName>
</protein>